<evidence type="ECO:0000256" key="2">
    <source>
        <dbReference type="ARBA" id="ARBA00022553"/>
    </source>
</evidence>
<dbReference type="InterPro" id="IPR001952">
    <property type="entry name" value="Alkaline_phosphatase"/>
</dbReference>
<dbReference type="PANTHER" id="PTHR11596:SF5">
    <property type="entry name" value="ALKALINE PHOSPHATASE"/>
    <property type="match status" value="1"/>
</dbReference>
<gene>
    <name evidence="6" type="ORF">CDAUBV1_LOCUS14000</name>
</gene>
<comment type="similarity">
    <text evidence="5">Belongs to the alkaline phosphatase family.</text>
</comment>
<dbReference type="SUPFAM" id="SSF53649">
    <property type="entry name" value="Alkaline phosphatase-like"/>
    <property type="match status" value="1"/>
</dbReference>
<comment type="caution">
    <text evidence="6">The sequence shown here is derived from an EMBL/GenBank/DDBJ whole genome shotgun (WGS) entry which is preliminary data.</text>
</comment>
<dbReference type="SMART" id="SM00098">
    <property type="entry name" value="alkPPc"/>
    <property type="match status" value="1"/>
</dbReference>
<feature type="binding site" evidence="4">
    <location>
        <position position="464"/>
    </location>
    <ligand>
        <name>Zn(2+)</name>
        <dbReference type="ChEBI" id="CHEBI:29105"/>
        <label>2</label>
    </ligand>
</feature>
<evidence type="ECO:0000313" key="7">
    <source>
        <dbReference type="Proteomes" id="UP001497525"/>
    </source>
</evidence>
<feature type="binding site" evidence="4">
    <location>
        <position position="390"/>
    </location>
    <ligand>
        <name>Zn(2+)</name>
        <dbReference type="ChEBI" id="CHEBI:29105"/>
        <label>2</label>
    </ligand>
</feature>
<dbReference type="PANTHER" id="PTHR11596">
    <property type="entry name" value="ALKALINE PHOSPHATASE"/>
    <property type="match status" value="1"/>
</dbReference>
<dbReference type="EC" id="3.1.3.1" evidence="1"/>
<sequence length="542" mass="60330">MTPQITMPKFYVSCSKQTDCLMILFVIVLFVSTGLSETTYDVKNPPTWKVLADRRLSRLKRSVQIPHPKNVIIFIGDGMSVGTVTATRYTRAYDQGKPAGDVLMEWEEWTDAGLMRTFCADKMTTDSAAAATALFGGEKGHIFTIGVTGPVDCCKCTKIPRKNQVKSIFLYAQDRGLSTGLVTTTRVTHATPAGAYAVTQNRDWEMSVPSKLPGTVRCEDIASQLVHHGVNFNVILGGGHSQFYGSPEPETPPVRGKRTDGQNLIRNWISKQAARSRRYAVVFNRTELRLVDTSKTDYLLGLLARSHMQYDLLRNDQPSLEEMTKTAIEILSRNPKGYLLMVEGGRIDHGHHSNKAKIAITETLALEMAVKRSLNLTNPEETLIIVTADHSHAFSLQGYAHRDKSVLDIDDTQNAKDGMSYLISTYTNGPGAELNKTRGNPKLHKRFNEKYRQQALIPLSASTHNPEDVPIYATGPFSDLFRGTMDNTYLAYAAMYSLCIGPYQNESHCVNTMKNSVLIPPNRVCSHSFITVFTVLFTMWTG</sequence>
<protein>
    <recommendedName>
        <fullName evidence="1">alkaline phosphatase</fullName>
        <ecNumber evidence="1">3.1.3.1</ecNumber>
    </recommendedName>
</protein>
<feature type="binding site" evidence="4">
    <location>
        <position position="389"/>
    </location>
    <ligand>
        <name>Zn(2+)</name>
        <dbReference type="ChEBI" id="CHEBI:29105"/>
        <label>2</label>
    </ligand>
</feature>
<organism evidence="6 7">
    <name type="scientific">Calicophoron daubneyi</name>
    <name type="common">Rumen fluke</name>
    <name type="synonym">Paramphistomum daubneyi</name>
    <dbReference type="NCBI Taxonomy" id="300641"/>
    <lineage>
        <taxon>Eukaryota</taxon>
        <taxon>Metazoa</taxon>
        <taxon>Spiralia</taxon>
        <taxon>Lophotrochozoa</taxon>
        <taxon>Platyhelminthes</taxon>
        <taxon>Trematoda</taxon>
        <taxon>Digenea</taxon>
        <taxon>Plagiorchiida</taxon>
        <taxon>Pronocephalata</taxon>
        <taxon>Paramphistomoidea</taxon>
        <taxon>Paramphistomidae</taxon>
        <taxon>Calicophoron</taxon>
    </lineage>
</organism>
<dbReference type="Pfam" id="PF00245">
    <property type="entry name" value="Alk_phosphatase"/>
    <property type="match status" value="1"/>
</dbReference>
<dbReference type="PRINTS" id="PR00113">
    <property type="entry name" value="ALKPHPHTASE"/>
</dbReference>
<feature type="binding site" evidence="4">
    <location>
        <position position="77"/>
    </location>
    <ligand>
        <name>Mg(2+)</name>
        <dbReference type="ChEBI" id="CHEBI:18420"/>
    </ligand>
</feature>
<dbReference type="CDD" id="cd16012">
    <property type="entry name" value="ALP"/>
    <property type="match status" value="1"/>
</dbReference>
<reference evidence="6" key="1">
    <citation type="submission" date="2024-06" db="EMBL/GenBank/DDBJ databases">
        <authorList>
            <person name="Liu X."/>
            <person name="Lenzi L."/>
            <person name="Haldenby T S."/>
            <person name="Uol C."/>
        </authorList>
    </citation>
    <scope>NUCLEOTIDE SEQUENCE</scope>
</reference>
<evidence type="ECO:0000256" key="3">
    <source>
        <dbReference type="PIRSR" id="PIRSR601952-1"/>
    </source>
</evidence>
<dbReference type="GO" id="GO:0004035">
    <property type="term" value="F:alkaline phosphatase activity"/>
    <property type="evidence" value="ECO:0007669"/>
    <property type="project" value="UniProtKB-EC"/>
</dbReference>
<dbReference type="AlphaFoldDB" id="A0AAV2TU64"/>
<dbReference type="EMBL" id="CAXLJL010000556">
    <property type="protein sequence ID" value="CAL5138937.1"/>
    <property type="molecule type" value="Genomic_DNA"/>
</dbReference>
<evidence type="ECO:0000256" key="4">
    <source>
        <dbReference type="PIRSR" id="PIRSR601952-2"/>
    </source>
</evidence>
<comment type="cofactor">
    <cofactor evidence="4">
        <name>Zn(2+)</name>
        <dbReference type="ChEBI" id="CHEBI:29105"/>
    </cofactor>
    <text evidence="4">Binds 2 Zn(2+) ions.</text>
</comment>
<comment type="cofactor">
    <cofactor evidence="4">
        <name>Mg(2+)</name>
        <dbReference type="ChEBI" id="CHEBI:18420"/>
    </cofactor>
    <text evidence="4">Binds 1 Mg(2+) ion.</text>
</comment>
<feature type="binding site" evidence="4">
    <location>
        <position position="348"/>
    </location>
    <ligand>
        <name>Zn(2+)</name>
        <dbReference type="ChEBI" id="CHEBI:29105"/>
        <label>2</label>
    </ligand>
</feature>
<feature type="active site" description="Phosphoserine intermediate" evidence="3">
    <location>
        <position position="127"/>
    </location>
</feature>
<dbReference type="InterPro" id="IPR017850">
    <property type="entry name" value="Alkaline_phosphatase_core_sf"/>
</dbReference>
<feature type="binding site" evidence="4">
    <location>
        <position position="191"/>
    </location>
    <ligand>
        <name>Mg(2+)</name>
        <dbReference type="ChEBI" id="CHEBI:18420"/>
    </ligand>
</feature>
<keyword evidence="4" id="KW-0479">Metal-binding</keyword>
<name>A0AAV2TU64_CALDB</name>
<dbReference type="GO" id="GO:0046872">
    <property type="term" value="F:metal ion binding"/>
    <property type="evidence" value="ECO:0007669"/>
    <property type="project" value="UniProtKB-KW"/>
</dbReference>
<keyword evidence="4" id="KW-0460">Magnesium</keyword>
<feature type="binding site" evidence="4">
    <location>
        <position position="77"/>
    </location>
    <ligand>
        <name>Zn(2+)</name>
        <dbReference type="ChEBI" id="CHEBI:29105"/>
        <label>2</label>
    </ligand>
</feature>
<keyword evidence="4" id="KW-0862">Zinc</keyword>
<accession>A0AAV2TU64</accession>
<evidence type="ECO:0000256" key="1">
    <source>
        <dbReference type="ARBA" id="ARBA00012647"/>
    </source>
</evidence>
<feature type="binding site" evidence="4">
    <location>
        <position position="189"/>
    </location>
    <ligand>
        <name>Mg(2+)</name>
        <dbReference type="ChEBI" id="CHEBI:18420"/>
    </ligand>
</feature>
<feature type="binding site" evidence="4">
    <location>
        <position position="352"/>
    </location>
    <ligand>
        <name>Zn(2+)</name>
        <dbReference type="ChEBI" id="CHEBI:29105"/>
        <label>2</label>
    </ligand>
</feature>
<dbReference type="Gene3D" id="3.40.720.10">
    <property type="entry name" value="Alkaline Phosphatase, subunit A"/>
    <property type="match status" value="1"/>
</dbReference>
<proteinExistence type="inferred from homology"/>
<feature type="binding site" evidence="4">
    <location>
        <position position="343"/>
    </location>
    <ligand>
        <name>Mg(2+)</name>
        <dbReference type="ChEBI" id="CHEBI:18420"/>
    </ligand>
</feature>
<evidence type="ECO:0000256" key="5">
    <source>
        <dbReference type="RuleBase" id="RU003946"/>
    </source>
</evidence>
<evidence type="ECO:0000313" key="6">
    <source>
        <dbReference type="EMBL" id="CAL5138937.1"/>
    </source>
</evidence>
<dbReference type="Proteomes" id="UP001497525">
    <property type="component" value="Unassembled WGS sequence"/>
</dbReference>
<keyword evidence="2" id="KW-0597">Phosphoprotein</keyword>